<dbReference type="Proteomes" id="UP001148838">
    <property type="component" value="Unassembled WGS sequence"/>
</dbReference>
<sequence>MDLREVGYDDRDWINLAQDRDRWRAYPVPSTGLPRYISEAPRLKSLPASIFGELPATFYALLRYMRCDTSHLKHQAGRRLRTVDSLPIESKRGRVHPNVSESSCSFPWQALLRLF</sequence>
<dbReference type="EMBL" id="JAJSOF020000017">
    <property type="protein sequence ID" value="KAJ4440747.1"/>
    <property type="molecule type" value="Genomic_DNA"/>
</dbReference>
<evidence type="ECO:0000313" key="2">
    <source>
        <dbReference type="Proteomes" id="UP001148838"/>
    </source>
</evidence>
<keyword evidence="2" id="KW-1185">Reference proteome</keyword>
<organism evidence="1 2">
    <name type="scientific">Periplaneta americana</name>
    <name type="common">American cockroach</name>
    <name type="synonym">Blatta americana</name>
    <dbReference type="NCBI Taxonomy" id="6978"/>
    <lineage>
        <taxon>Eukaryota</taxon>
        <taxon>Metazoa</taxon>
        <taxon>Ecdysozoa</taxon>
        <taxon>Arthropoda</taxon>
        <taxon>Hexapoda</taxon>
        <taxon>Insecta</taxon>
        <taxon>Pterygota</taxon>
        <taxon>Neoptera</taxon>
        <taxon>Polyneoptera</taxon>
        <taxon>Dictyoptera</taxon>
        <taxon>Blattodea</taxon>
        <taxon>Blattoidea</taxon>
        <taxon>Blattidae</taxon>
        <taxon>Blattinae</taxon>
        <taxon>Periplaneta</taxon>
    </lineage>
</organism>
<accession>A0ABQ8T4C5</accession>
<name>A0ABQ8T4C5_PERAM</name>
<reference evidence="1 2" key="1">
    <citation type="journal article" date="2022" name="Allergy">
        <title>Genome assembly and annotation of Periplaneta americana reveal a comprehensive cockroach allergen profile.</title>
        <authorList>
            <person name="Wang L."/>
            <person name="Xiong Q."/>
            <person name="Saelim N."/>
            <person name="Wang L."/>
            <person name="Nong W."/>
            <person name="Wan A.T."/>
            <person name="Shi M."/>
            <person name="Liu X."/>
            <person name="Cao Q."/>
            <person name="Hui J.H.L."/>
            <person name="Sookrung N."/>
            <person name="Leung T.F."/>
            <person name="Tungtrongchitr A."/>
            <person name="Tsui S.K.W."/>
        </authorList>
    </citation>
    <scope>NUCLEOTIDE SEQUENCE [LARGE SCALE GENOMIC DNA]</scope>
    <source>
        <strain evidence="1">PWHHKU_190912</strain>
    </source>
</reference>
<proteinExistence type="predicted"/>
<comment type="caution">
    <text evidence="1">The sequence shown here is derived from an EMBL/GenBank/DDBJ whole genome shotgun (WGS) entry which is preliminary data.</text>
</comment>
<evidence type="ECO:0000313" key="1">
    <source>
        <dbReference type="EMBL" id="KAJ4440747.1"/>
    </source>
</evidence>
<gene>
    <name evidence="1" type="ORF">ANN_08971</name>
</gene>
<protein>
    <submittedName>
        <fullName evidence="1">Uncharacterized protein</fullName>
    </submittedName>
</protein>